<dbReference type="Proteomes" id="UP001268542">
    <property type="component" value="Unassembled WGS sequence"/>
</dbReference>
<gene>
    <name evidence="1" type="ORF">RDV89_06510</name>
</gene>
<dbReference type="PANTHER" id="PTHR33361">
    <property type="entry name" value="GLR0591 PROTEIN"/>
    <property type="match status" value="1"/>
</dbReference>
<name>A0ABU3PVD8_9ACTN</name>
<proteinExistence type="predicted"/>
<evidence type="ECO:0000313" key="1">
    <source>
        <dbReference type="EMBL" id="MDT9592710.1"/>
    </source>
</evidence>
<dbReference type="RefSeq" id="WP_315732132.1">
    <property type="nucleotide sequence ID" value="NZ_JAVYII010000002.1"/>
</dbReference>
<dbReference type="EMBL" id="JAVYII010000002">
    <property type="protein sequence ID" value="MDT9592710.1"/>
    <property type="molecule type" value="Genomic_DNA"/>
</dbReference>
<keyword evidence="2" id="KW-1185">Reference proteome</keyword>
<dbReference type="Pfam" id="PF05960">
    <property type="entry name" value="DUF885"/>
    <property type="match status" value="1"/>
</dbReference>
<dbReference type="PANTHER" id="PTHR33361:SF2">
    <property type="entry name" value="DUF885 DOMAIN-CONTAINING PROTEIN"/>
    <property type="match status" value="1"/>
</dbReference>
<sequence>MTRTVDERSEQHVADVCRLDPVTATYLGVAGHDTELTDYSPEGYEARLDLARSALRDVTAATPVDEREAVARDAFLERTGLEVEYDEAGFARAEINVIASPVQAIREVFDLMPTEEPEHWEAIAARLDAVPAALAGLRVTLAEEAAHGRVSAARQYAQVAAQVERWTTGSGVFADLVARGVAAGTVPAGLQPALERGAAAATRAYADLGLFLSDEMEPRGRRVEAVGPEQYALASRLFLGTTIDVEETYAWGWEELARIEADMAATAARVTPDAAGVAGDEAIRRAVAVLEGDLSRRIEGREAFRDWMQQLADTTVAHLADVHFDIPDPMRRIECCLAPTNEGGIYYTGPSEDFSRPGRMWWSVPEGVDTFHPWRETTTVFHEGVPGHHLQVGQTAYRSELLNRWQRTLCWVSGHGEGWALYAERLMDELGHLDDPADRLGMLDAQGFRAARVIVDIGMHLQLEIPADNPFGFHPGERWTPELGLEFMRQHSRDDDATIRFEVDRYLGWPGQAPSYKVGERVWLEMREAAQRRHGSAFDLKAFHRAALDLGSMGLDPLATALARV</sequence>
<dbReference type="InterPro" id="IPR010281">
    <property type="entry name" value="DUF885"/>
</dbReference>
<organism evidence="1 2">
    <name type="scientific">Nocardioides imazamoxiresistens</name>
    <dbReference type="NCBI Taxonomy" id="3231893"/>
    <lineage>
        <taxon>Bacteria</taxon>
        <taxon>Bacillati</taxon>
        <taxon>Actinomycetota</taxon>
        <taxon>Actinomycetes</taxon>
        <taxon>Propionibacteriales</taxon>
        <taxon>Nocardioidaceae</taxon>
        <taxon>Nocardioides</taxon>
    </lineage>
</organism>
<reference evidence="1 2" key="1">
    <citation type="submission" date="2023-08" db="EMBL/GenBank/DDBJ databases">
        <title>Nocardioides seae sp. nov., a bacterium isolated from a soil.</title>
        <authorList>
            <person name="Wang X."/>
        </authorList>
    </citation>
    <scope>NUCLEOTIDE SEQUENCE [LARGE SCALE GENOMIC DNA]</scope>
    <source>
        <strain evidence="1 2">YZH12</strain>
    </source>
</reference>
<evidence type="ECO:0000313" key="2">
    <source>
        <dbReference type="Proteomes" id="UP001268542"/>
    </source>
</evidence>
<comment type="caution">
    <text evidence="1">The sequence shown here is derived from an EMBL/GenBank/DDBJ whole genome shotgun (WGS) entry which is preliminary data.</text>
</comment>
<protein>
    <submittedName>
        <fullName evidence="1">DUF885 domain-containing protein</fullName>
    </submittedName>
</protein>
<accession>A0ABU3PVD8</accession>